<name>A0A165XY86_9AGAM</name>
<keyword evidence="2" id="KW-1185">Reference proteome</keyword>
<evidence type="ECO:0000313" key="2">
    <source>
        <dbReference type="Proteomes" id="UP000076798"/>
    </source>
</evidence>
<evidence type="ECO:0008006" key="3">
    <source>
        <dbReference type="Google" id="ProtNLM"/>
    </source>
</evidence>
<dbReference type="EMBL" id="KV428305">
    <property type="protein sequence ID" value="KZT32677.1"/>
    <property type="molecule type" value="Genomic_DNA"/>
</dbReference>
<proteinExistence type="predicted"/>
<dbReference type="AlphaFoldDB" id="A0A165XY86"/>
<protein>
    <recommendedName>
        <fullName evidence="3">F-box domain-containing protein</fullName>
    </recommendedName>
</protein>
<dbReference type="Proteomes" id="UP000076798">
    <property type="component" value="Unassembled WGS sequence"/>
</dbReference>
<organism evidence="1 2">
    <name type="scientific">Sistotremastrum suecicum HHB10207 ss-3</name>
    <dbReference type="NCBI Taxonomy" id="1314776"/>
    <lineage>
        <taxon>Eukaryota</taxon>
        <taxon>Fungi</taxon>
        <taxon>Dikarya</taxon>
        <taxon>Basidiomycota</taxon>
        <taxon>Agaricomycotina</taxon>
        <taxon>Agaricomycetes</taxon>
        <taxon>Sistotremastrales</taxon>
        <taxon>Sistotremastraceae</taxon>
        <taxon>Sistotremastrum</taxon>
    </lineage>
</organism>
<gene>
    <name evidence="1" type="ORF">SISSUDRAFT_1055232</name>
</gene>
<sequence>MPLLKHLLHLRFPHLQHFRLDIEPANDDQQLAGFLIAHPRLFEVRVWRFPSEGDHDWKSHRASGSLPLLETFAGSLSHMQMLSSSVYLHKVKLWIVDIAMCINFASELSSLSIPFSGVVHLSVTAYFVPWNSDTLFAIGRCFPALQTLEGMEISPDFMEFMESKVEDMSQCLPTLRRLVMREFVALNGSSRSNNNGDFPTPDDASMEQAFFALRRLFPGPLSAKHRKTHVPLRLIKEMEVFFSDKNAPVIERKERPRFR</sequence>
<evidence type="ECO:0000313" key="1">
    <source>
        <dbReference type="EMBL" id="KZT32677.1"/>
    </source>
</evidence>
<accession>A0A165XY86</accession>
<reference evidence="1 2" key="1">
    <citation type="journal article" date="2016" name="Mol. Biol. Evol.">
        <title>Comparative Genomics of Early-Diverging Mushroom-Forming Fungi Provides Insights into the Origins of Lignocellulose Decay Capabilities.</title>
        <authorList>
            <person name="Nagy L.G."/>
            <person name="Riley R."/>
            <person name="Tritt A."/>
            <person name="Adam C."/>
            <person name="Daum C."/>
            <person name="Floudas D."/>
            <person name="Sun H."/>
            <person name="Yadav J.S."/>
            <person name="Pangilinan J."/>
            <person name="Larsson K.H."/>
            <person name="Matsuura K."/>
            <person name="Barry K."/>
            <person name="Labutti K."/>
            <person name="Kuo R."/>
            <person name="Ohm R.A."/>
            <person name="Bhattacharya S.S."/>
            <person name="Shirouzu T."/>
            <person name="Yoshinaga Y."/>
            <person name="Martin F.M."/>
            <person name="Grigoriev I.V."/>
            <person name="Hibbett D.S."/>
        </authorList>
    </citation>
    <scope>NUCLEOTIDE SEQUENCE [LARGE SCALE GENOMIC DNA]</scope>
    <source>
        <strain evidence="1 2">HHB10207 ss-3</strain>
    </source>
</reference>